<dbReference type="AlphaFoldDB" id="A0A0G3GX28"/>
<evidence type="ECO:0008006" key="3">
    <source>
        <dbReference type="Google" id="ProtNLM"/>
    </source>
</evidence>
<dbReference type="InterPro" id="IPR016187">
    <property type="entry name" value="CTDL_fold"/>
</dbReference>
<dbReference type="EMBL" id="CP011542">
    <property type="protein sequence ID" value="AKK05696.1"/>
    <property type="molecule type" value="Genomic_DNA"/>
</dbReference>
<reference evidence="2" key="2">
    <citation type="submission" date="2015-05" db="EMBL/GenBank/DDBJ databases">
        <title>Complete genome sequence of Corynebacterium mustelae DSM 45274, isolated from various tissues of a male ferret with lethal sepsis.</title>
        <authorList>
            <person name="Ruckert C."/>
            <person name="Albersmeier A."/>
            <person name="Winkler A."/>
            <person name="Tauch A."/>
        </authorList>
    </citation>
    <scope>NUCLEOTIDE SEQUENCE [LARGE SCALE GENOMIC DNA]</scope>
    <source>
        <strain evidence="2">DSM 45274</strain>
    </source>
</reference>
<reference evidence="1 2" key="1">
    <citation type="journal article" date="2015" name="Genome Announc.">
        <title>Complete Genome Sequence of the Type Strain Corynebacterium mustelae DSM 45274, Isolated from Various Tissues of a Male Ferret with Lethal Sepsis.</title>
        <authorList>
            <person name="Ruckert C."/>
            <person name="Eimer J."/>
            <person name="Winkler A."/>
            <person name="Tauch A."/>
        </authorList>
    </citation>
    <scope>NUCLEOTIDE SEQUENCE [LARGE SCALE GENOMIC DNA]</scope>
    <source>
        <strain evidence="1 2">DSM 45274</strain>
    </source>
</reference>
<gene>
    <name evidence="1" type="ORF">CMUST_06810</name>
</gene>
<sequence length="341" mass="38908">MAMDLTLLSEPNYSSLPNDGRRQALTAIAEKYGATISEFIRFERFGRHLDTAIFIVGDSEFVFVPGAEVNLGWDGFVTPPSMDMWVELAEWFTCEEPPEEGDLEVRKRAQEEAFQQDTIDIFREQTTPKGTFTIGPMLVERRVIQPCWRDIPAEDVEVRADVQELIRKAIDHHVDVYTLRNRLEVSQSNNTAHWRAREWEDLTFDQLKQQVEAAGFSLPTMREWEYLAGGGCETLAVWGDSLEHNSFRTATPGFTNDVQAWEHPNFFGLTIAFDPFKREIVTTDDGFMFKGGDGGCNSHGGAGFSWAVAFPTSPYFEETEMLRDGPSDRFDFYRRVIRIDG</sequence>
<evidence type="ECO:0000313" key="1">
    <source>
        <dbReference type="EMBL" id="AKK05696.1"/>
    </source>
</evidence>
<evidence type="ECO:0000313" key="2">
    <source>
        <dbReference type="Proteomes" id="UP000035199"/>
    </source>
</evidence>
<keyword evidence="2" id="KW-1185">Reference proteome</keyword>
<dbReference type="Proteomes" id="UP000035199">
    <property type="component" value="Chromosome"/>
</dbReference>
<dbReference type="PATRIC" id="fig|571915.4.peg.1449"/>
<protein>
    <recommendedName>
        <fullName evidence="3">Sulfatase-modifying factor enzyme 1</fullName>
    </recommendedName>
</protein>
<dbReference type="Gene3D" id="3.90.1580.10">
    <property type="entry name" value="paralog of FGE (formylglycine-generating enzyme)"/>
    <property type="match status" value="1"/>
</dbReference>
<dbReference type="InterPro" id="IPR042095">
    <property type="entry name" value="SUMF_sf"/>
</dbReference>
<dbReference type="SUPFAM" id="SSF56436">
    <property type="entry name" value="C-type lectin-like"/>
    <property type="match status" value="1"/>
</dbReference>
<proteinExistence type="predicted"/>
<organism evidence="1 2">
    <name type="scientific">Corynebacterium mustelae</name>
    <dbReference type="NCBI Taxonomy" id="571915"/>
    <lineage>
        <taxon>Bacteria</taxon>
        <taxon>Bacillati</taxon>
        <taxon>Actinomycetota</taxon>
        <taxon>Actinomycetes</taxon>
        <taxon>Mycobacteriales</taxon>
        <taxon>Corynebacteriaceae</taxon>
        <taxon>Corynebacterium</taxon>
    </lineage>
</organism>
<dbReference type="KEGG" id="cmv:CMUST_06810"/>
<accession>A0A0G3GX28</accession>
<dbReference type="STRING" id="571915.CMUST_06810"/>
<name>A0A0G3GX28_9CORY</name>